<proteinExistence type="predicted"/>
<dbReference type="RefSeq" id="WP_129821274.1">
    <property type="nucleotide sequence ID" value="NZ_RCYV01000003.1"/>
</dbReference>
<sequence>MYLVLFLFILLAITVSYSGFFKKRFEEVLPITVLSMTLLMYVCSILGSLKVGYYAVIGLTILAIGFSLYFVWKDKKEFFMRSLTPGLLFFVLFFGFIWWAHRGRLLTQWDEFSHWGLTVKNMFALDVLGNQSIATTTFKSYPPAIALFQYFLQKLSGVFIEGNLYRAINVFNIALLIPILKFTTWKEPKKFLMLAFTVLVVPLAFYYEFYHTIYVDATLGVIFGYILYSYFSQPMSKFNLLNLSLAFATLILTKETGFGLAAISLVIILPDLILNRLEVKSFMKQNRYVNKVMLILPLITILFAKYSWSWYLKICQTGSYWGEPGVTLQKVLNLYADDQPVYRKQTMINFFNALFTDKITGFMIDINFIGCLFIFALLGASLVYLTNKKYQIRIKWAIRLIFMGCLIFAASLLSVYLFTYSEGEATGLASLARYLGTYLTGFFIFLVYMLLSVDSDESKKFKPYLPLACVVFCLIFINIKPLLNSTILAPYYIDQSVETRWDYYEMEKLLEVVNPTDRVYLITQNNRHGHLTSRYILTPIHINTYEYSLGEPYSDTDLYTCNLSVSEWASRLNEYDYVYLHRIDEKFINTYGSLFESGIDLMNDTLYRVIKENGTVRLENVLMP</sequence>
<comment type="caution">
    <text evidence="1">The sequence shown here is derived from an EMBL/GenBank/DDBJ whole genome shotgun (WGS) entry which is preliminary data.</text>
</comment>
<protein>
    <submittedName>
        <fullName evidence="1">Uncharacterized protein</fullName>
    </submittedName>
</protein>
<evidence type="ECO:0000313" key="1">
    <source>
        <dbReference type="EMBL" id="MTL93048.1"/>
    </source>
</evidence>
<organism evidence="1">
    <name type="scientific">Turicibacter sanguinis</name>
    <dbReference type="NCBI Taxonomy" id="154288"/>
    <lineage>
        <taxon>Bacteria</taxon>
        <taxon>Bacillati</taxon>
        <taxon>Bacillota</taxon>
        <taxon>Erysipelotrichia</taxon>
        <taxon>Erysipelotrichales</taxon>
        <taxon>Turicibacteraceae</taxon>
        <taxon>Turicibacter</taxon>
    </lineage>
</organism>
<name>A0A6G2CKW9_9FIRM</name>
<accession>A0A6G2CKW9</accession>
<reference evidence="1" key="1">
    <citation type="journal article" date="2019" name="Nat. Med.">
        <title>A library of human gut bacterial isolates paired with longitudinal multiomics data enables mechanistic microbiome research.</title>
        <authorList>
            <person name="Poyet M."/>
            <person name="Groussin M."/>
            <person name="Gibbons S.M."/>
            <person name="Avila-Pacheco J."/>
            <person name="Jiang X."/>
            <person name="Kearney S.M."/>
            <person name="Perrotta A.R."/>
            <person name="Berdy B."/>
            <person name="Zhao S."/>
            <person name="Lieberman T.D."/>
            <person name="Swanson P.K."/>
            <person name="Smith M."/>
            <person name="Roesemann S."/>
            <person name="Alexander J.E."/>
            <person name="Rich S.A."/>
            <person name="Livny J."/>
            <person name="Vlamakis H."/>
            <person name="Clish C."/>
            <person name="Bullock K."/>
            <person name="Deik A."/>
            <person name="Scott J."/>
            <person name="Pierce K.A."/>
            <person name="Xavier R.J."/>
            <person name="Alm E.J."/>
        </authorList>
    </citation>
    <scope>NUCLEOTIDE SEQUENCE</scope>
    <source>
        <strain evidence="1">BIOML-A179</strain>
    </source>
</reference>
<dbReference type="EMBL" id="WMQV01000001">
    <property type="protein sequence ID" value="MTL93048.1"/>
    <property type="molecule type" value="Genomic_DNA"/>
</dbReference>
<dbReference type="AlphaFoldDB" id="A0A6G2CKW9"/>
<gene>
    <name evidence="1" type="ORF">GMA64_00720</name>
</gene>